<dbReference type="EMBL" id="HBUF01035826">
    <property type="protein sequence ID" value="CAG6616462.1"/>
    <property type="molecule type" value="Transcribed_RNA"/>
</dbReference>
<keyword evidence="3 7" id="KW-0195">Cyclin</keyword>
<dbReference type="SMART" id="SM00385">
    <property type="entry name" value="CYCLIN"/>
    <property type="match status" value="2"/>
</dbReference>
<evidence type="ECO:0000259" key="8">
    <source>
        <dbReference type="SMART" id="SM00385"/>
    </source>
</evidence>
<evidence type="ECO:0000256" key="2">
    <source>
        <dbReference type="ARBA" id="ARBA00019496"/>
    </source>
</evidence>
<dbReference type="GO" id="GO:0016538">
    <property type="term" value="F:cyclin-dependent protein serine/threonine kinase regulator activity"/>
    <property type="evidence" value="ECO:0007669"/>
    <property type="project" value="InterPro"/>
</dbReference>
<evidence type="ECO:0000256" key="3">
    <source>
        <dbReference type="ARBA" id="ARBA00023127"/>
    </source>
</evidence>
<comment type="function">
    <text evidence="5">Regulates CDK7, the catalytic subunit of the CDK-activating kinase (CAK) enzymatic complex. CAK activates the cyclin-associated kinases CDK1, CDK2, CDK4 and CDK6 by threonine phosphorylation. CAK complexed to the core-TFIIH basal transcription factor activates RNA polymerase II by serine phosphorylation of the repetitive C-terminal domain (CTD) of its large subunit (POLR2A), allowing its escape from the promoter and elongation of the transcripts. Involved in cell cycle control and in RNA transcription by RNA polymerase II. Its expression and activity are constant throughout the cell cycle.</text>
</comment>
<dbReference type="InterPro" id="IPR027081">
    <property type="entry name" value="CyclinH/Ccl1"/>
</dbReference>
<evidence type="ECO:0000256" key="4">
    <source>
        <dbReference type="ARBA" id="ARBA00023306"/>
    </source>
</evidence>
<dbReference type="EMBL" id="HBUF01035825">
    <property type="protein sequence ID" value="CAG6616461.1"/>
    <property type="molecule type" value="Transcribed_RNA"/>
</dbReference>
<dbReference type="Gene3D" id="1.10.472.10">
    <property type="entry name" value="Cyclin-like"/>
    <property type="match status" value="2"/>
</dbReference>
<dbReference type="EMBL" id="HBUF01393967">
    <property type="protein sequence ID" value="CAG6734839.1"/>
    <property type="molecule type" value="Transcribed_RNA"/>
</dbReference>
<dbReference type="InterPro" id="IPR013763">
    <property type="entry name" value="Cyclin-like_dom"/>
</dbReference>
<keyword evidence="4" id="KW-0131">Cell cycle</keyword>
<dbReference type="FunFam" id="1.10.472.10:FF:000088">
    <property type="entry name" value="Cyclin-H"/>
    <property type="match status" value="1"/>
</dbReference>
<dbReference type="EMBL" id="HBUF01313282">
    <property type="protein sequence ID" value="CAG6693540.1"/>
    <property type="molecule type" value="Transcribed_RNA"/>
</dbReference>
<feature type="domain" description="Cyclin-like" evidence="8">
    <location>
        <begin position="166"/>
        <end position="253"/>
    </location>
</feature>
<dbReference type="EMBL" id="HBUF01559454">
    <property type="protein sequence ID" value="CAG6761624.1"/>
    <property type="molecule type" value="Transcribed_RNA"/>
</dbReference>
<dbReference type="GO" id="GO:0070985">
    <property type="term" value="C:transcription factor TFIIK complex"/>
    <property type="evidence" value="ECO:0007669"/>
    <property type="project" value="InterPro"/>
</dbReference>
<reference evidence="9" key="1">
    <citation type="submission" date="2021-05" db="EMBL/GenBank/DDBJ databases">
        <authorList>
            <person name="Alioto T."/>
            <person name="Alioto T."/>
            <person name="Gomez Garrido J."/>
        </authorList>
    </citation>
    <scope>NUCLEOTIDE SEQUENCE</scope>
</reference>
<protein>
    <recommendedName>
        <fullName evidence="2">Cyclin-H</fullName>
    </recommendedName>
</protein>
<dbReference type="Pfam" id="PF00134">
    <property type="entry name" value="Cyclin_N"/>
    <property type="match status" value="1"/>
</dbReference>
<dbReference type="EMBL" id="HBUF01559455">
    <property type="protein sequence ID" value="CAG6761625.1"/>
    <property type="molecule type" value="Transcribed_RNA"/>
</dbReference>
<dbReference type="AlphaFoldDB" id="A0A8D8PX23"/>
<dbReference type="EMBL" id="HBUF01393965">
    <property type="protein sequence ID" value="CAG6734836.1"/>
    <property type="molecule type" value="Transcribed_RNA"/>
</dbReference>
<feature type="domain" description="Cyclin-like" evidence="8">
    <location>
        <begin position="62"/>
        <end position="149"/>
    </location>
</feature>
<dbReference type="InterPro" id="IPR043198">
    <property type="entry name" value="Cyclin/Ssn8"/>
</dbReference>
<evidence type="ECO:0000256" key="1">
    <source>
        <dbReference type="ARBA" id="ARBA00008638"/>
    </source>
</evidence>
<dbReference type="CDD" id="cd20524">
    <property type="entry name" value="CYCLIN_CCNH_rpt1"/>
    <property type="match status" value="1"/>
</dbReference>
<evidence type="ECO:0000256" key="7">
    <source>
        <dbReference type="RuleBase" id="RU000383"/>
    </source>
</evidence>
<dbReference type="GO" id="GO:0006351">
    <property type="term" value="P:DNA-templated transcription"/>
    <property type="evidence" value="ECO:0007669"/>
    <property type="project" value="InterPro"/>
</dbReference>
<sequence length="329" mass="38251">MFPTSSQKKYWMFSDESELIALREKANQSFIQEHRAELTDEEAKEHFLSAAEERVLVRHYQLQLRDFCKRFNPPMPKVVIGTAFHYLKRFYLNNSVMDYHPKEVLVTCVYLACKVEEFNLSISQFVSNIKGDQQKASDIILNNELLLMQQLKYHLTVHNPYRPVEGFLIDIKTRSQLRDPDRLRPGIDEFLDKMFLTDACLLFSPSQIALAAVLQSASKLQENLDAYVTQTLLGQHANVRLVDLIEAVRKIRTLVSKPIESPSRETFKQLEKRLEKCRNQSNNPDSHIYKERMLESLNDDDESAARRYSQLSHKESAILDHMKGISKIS</sequence>
<name>A0A8D8PX23_9HEMI</name>
<evidence type="ECO:0000256" key="6">
    <source>
        <dbReference type="ARBA" id="ARBA00026042"/>
    </source>
</evidence>
<dbReference type="CDD" id="cd20525">
    <property type="entry name" value="CYCLIN_CCNH_rpt2"/>
    <property type="match status" value="1"/>
</dbReference>
<evidence type="ECO:0000256" key="5">
    <source>
        <dbReference type="ARBA" id="ARBA00025343"/>
    </source>
</evidence>
<comment type="similarity">
    <text evidence="1">Belongs to the cyclin family. Cyclin C subfamily.</text>
</comment>
<dbReference type="PANTHER" id="PTHR10026">
    <property type="entry name" value="CYCLIN"/>
    <property type="match status" value="1"/>
</dbReference>
<dbReference type="InterPro" id="IPR036915">
    <property type="entry name" value="Cyclin-like_sf"/>
</dbReference>
<proteinExistence type="inferred from homology"/>
<dbReference type="EMBL" id="HBUF01313281">
    <property type="protein sequence ID" value="CAG6693539.1"/>
    <property type="molecule type" value="Transcribed_RNA"/>
</dbReference>
<organism evidence="9">
    <name type="scientific">Cacopsylla melanoneura</name>
    <dbReference type="NCBI Taxonomy" id="428564"/>
    <lineage>
        <taxon>Eukaryota</taxon>
        <taxon>Metazoa</taxon>
        <taxon>Ecdysozoa</taxon>
        <taxon>Arthropoda</taxon>
        <taxon>Hexapoda</taxon>
        <taxon>Insecta</taxon>
        <taxon>Pterygota</taxon>
        <taxon>Neoptera</taxon>
        <taxon>Paraneoptera</taxon>
        <taxon>Hemiptera</taxon>
        <taxon>Sternorrhyncha</taxon>
        <taxon>Psylloidea</taxon>
        <taxon>Psyllidae</taxon>
        <taxon>Psyllinae</taxon>
        <taxon>Cacopsylla</taxon>
    </lineage>
</organism>
<comment type="subunit">
    <text evidence="6">Associates primarily with CDK7 and MAT1 to form the CAK complex. CAK can further associate with the core-TFIIH to form the TFIIH basal transcription factor.</text>
</comment>
<accession>A0A8D8PX23</accession>
<dbReference type="EMBL" id="HBUF01035827">
    <property type="protein sequence ID" value="CAG6616463.1"/>
    <property type="molecule type" value="Transcribed_RNA"/>
</dbReference>
<dbReference type="InterPro" id="IPR031658">
    <property type="entry name" value="Cyclin_C_2"/>
</dbReference>
<dbReference type="SUPFAM" id="SSF47954">
    <property type="entry name" value="Cyclin-like"/>
    <property type="match status" value="2"/>
</dbReference>
<evidence type="ECO:0000313" key="9">
    <source>
        <dbReference type="EMBL" id="CAG6616463.1"/>
    </source>
</evidence>
<dbReference type="FunFam" id="1.10.472.10:FF:000029">
    <property type="entry name" value="Cyclin h"/>
    <property type="match status" value="1"/>
</dbReference>
<dbReference type="InterPro" id="IPR006671">
    <property type="entry name" value="Cyclin_N"/>
</dbReference>
<dbReference type="EMBL" id="HBUF01393964">
    <property type="protein sequence ID" value="CAG6734835.1"/>
    <property type="molecule type" value="Transcribed_RNA"/>
</dbReference>
<dbReference type="NCBIfam" id="TIGR00569">
    <property type="entry name" value="ccl1"/>
    <property type="match status" value="1"/>
</dbReference>
<dbReference type="Pfam" id="PF16899">
    <property type="entry name" value="Cyclin_C_2"/>
    <property type="match status" value="1"/>
</dbReference>
<dbReference type="GO" id="GO:0006357">
    <property type="term" value="P:regulation of transcription by RNA polymerase II"/>
    <property type="evidence" value="ECO:0007669"/>
    <property type="project" value="InterPro"/>
</dbReference>